<reference evidence="1" key="4">
    <citation type="submission" date="2019-03" db="UniProtKB">
        <authorList>
            <consortium name="EnsemblPlants"/>
        </authorList>
    </citation>
    <scope>IDENTIFICATION</scope>
</reference>
<name>A0A453CD96_AEGTS</name>
<reference evidence="1" key="3">
    <citation type="journal article" date="2017" name="Nature">
        <title>Genome sequence of the progenitor of the wheat D genome Aegilops tauschii.</title>
        <authorList>
            <person name="Luo M.C."/>
            <person name="Gu Y.Q."/>
            <person name="Puiu D."/>
            <person name="Wang H."/>
            <person name="Twardziok S.O."/>
            <person name="Deal K.R."/>
            <person name="Huo N."/>
            <person name="Zhu T."/>
            <person name="Wang L."/>
            <person name="Wang Y."/>
            <person name="McGuire P.E."/>
            <person name="Liu S."/>
            <person name="Long H."/>
            <person name="Ramasamy R.K."/>
            <person name="Rodriguez J.C."/>
            <person name="Van S.L."/>
            <person name="Yuan L."/>
            <person name="Wang Z."/>
            <person name="Xia Z."/>
            <person name="Xiao L."/>
            <person name="Anderson O.D."/>
            <person name="Ouyang S."/>
            <person name="Liang Y."/>
            <person name="Zimin A.V."/>
            <person name="Pertea G."/>
            <person name="Qi P."/>
            <person name="Bennetzen J.L."/>
            <person name="Dai X."/>
            <person name="Dawson M.W."/>
            <person name="Muller H.G."/>
            <person name="Kugler K."/>
            <person name="Rivarola-Duarte L."/>
            <person name="Spannagl M."/>
            <person name="Mayer K.F.X."/>
            <person name="Lu F.H."/>
            <person name="Bevan M.W."/>
            <person name="Leroy P."/>
            <person name="Li P."/>
            <person name="You F.M."/>
            <person name="Sun Q."/>
            <person name="Liu Z."/>
            <person name="Lyons E."/>
            <person name="Wicker T."/>
            <person name="Salzberg S.L."/>
            <person name="Devos K.M."/>
            <person name="Dvorak J."/>
        </authorList>
    </citation>
    <scope>NUCLEOTIDE SEQUENCE [LARGE SCALE GENOMIC DNA]</scope>
    <source>
        <strain evidence="1">cv. AL8/78</strain>
    </source>
</reference>
<dbReference type="AlphaFoldDB" id="A0A453CD96"/>
<reference evidence="2" key="2">
    <citation type="journal article" date="2017" name="Nat. Plants">
        <title>The Aegilops tauschii genome reveals multiple impacts of transposons.</title>
        <authorList>
            <person name="Zhao G."/>
            <person name="Zou C."/>
            <person name="Li K."/>
            <person name="Wang K."/>
            <person name="Li T."/>
            <person name="Gao L."/>
            <person name="Zhang X."/>
            <person name="Wang H."/>
            <person name="Yang Z."/>
            <person name="Liu X."/>
            <person name="Jiang W."/>
            <person name="Mao L."/>
            <person name="Kong X."/>
            <person name="Jiao Y."/>
            <person name="Jia J."/>
        </authorList>
    </citation>
    <scope>NUCLEOTIDE SEQUENCE [LARGE SCALE GENOMIC DNA]</scope>
    <source>
        <strain evidence="2">cv. AL8/78</strain>
    </source>
</reference>
<sequence>SRCTAPSPSLAPWPPWRRSWKPSSELRVSLAFRPNLEGRICRLLLIRRVCFSCDSHGEFITELQGGF</sequence>
<evidence type="ECO:0000313" key="2">
    <source>
        <dbReference type="Proteomes" id="UP000015105"/>
    </source>
</evidence>
<protein>
    <submittedName>
        <fullName evidence="1">Uncharacterized protein</fullName>
    </submittedName>
</protein>
<reference evidence="1" key="5">
    <citation type="journal article" date="2021" name="G3 (Bethesda)">
        <title>Aegilops tauschii genome assembly Aet v5.0 features greater sequence contiguity and improved annotation.</title>
        <authorList>
            <person name="Wang L."/>
            <person name="Zhu T."/>
            <person name="Rodriguez J.C."/>
            <person name="Deal K.R."/>
            <person name="Dubcovsky J."/>
            <person name="McGuire P.E."/>
            <person name="Lux T."/>
            <person name="Spannagl M."/>
            <person name="Mayer K.F.X."/>
            <person name="Baldrich P."/>
            <person name="Meyers B.C."/>
            <person name="Huo N."/>
            <person name="Gu Y.Q."/>
            <person name="Zhou H."/>
            <person name="Devos K.M."/>
            <person name="Bennetzen J.L."/>
            <person name="Unver T."/>
            <person name="Budak H."/>
            <person name="Gulick P.J."/>
            <person name="Galiba G."/>
            <person name="Kalapos B."/>
            <person name="Nelson D.R."/>
            <person name="Li P."/>
            <person name="You F.M."/>
            <person name="Luo M.C."/>
            <person name="Dvorak J."/>
        </authorList>
    </citation>
    <scope>NUCLEOTIDE SEQUENCE [LARGE SCALE GENOMIC DNA]</scope>
    <source>
        <strain evidence="1">cv. AL8/78</strain>
    </source>
</reference>
<organism evidence="1 2">
    <name type="scientific">Aegilops tauschii subsp. strangulata</name>
    <name type="common">Goatgrass</name>
    <dbReference type="NCBI Taxonomy" id="200361"/>
    <lineage>
        <taxon>Eukaryota</taxon>
        <taxon>Viridiplantae</taxon>
        <taxon>Streptophyta</taxon>
        <taxon>Embryophyta</taxon>
        <taxon>Tracheophyta</taxon>
        <taxon>Spermatophyta</taxon>
        <taxon>Magnoliopsida</taxon>
        <taxon>Liliopsida</taxon>
        <taxon>Poales</taxon>
        <taxon>Poaceae</taxon>
        <taxon>BOP clade</taxon>
        <taxon>Pooideae</taxon>
        <taxon>Triticodae</taxon>
        <taxon>Triticeae</taxon>
        <taxon>Triticinae</taxon>
        <taxon>Aegilops</taxon>
    </lineage>
</organism>
<dbReference type="EnsemblPlants" id="AET2Gv20807500.14">
    <property type="protein sequence ID" value="AET2Gv20807500.14"/>
    <property type="gene ID" value="AET2Gv20807500"/>
</dbReference>
<evidence type="ECO:0000313" key="1">
    <source>
        <dbReference type="EnsemblPlants" id="AET2Gv20807500.14"/>
    </source>
</evidence>
<reference evidence="2" key="1">
    <citation type="journal article" date="2014" name="Science">
        <title>Ancient hybridizations among the ancestral genomes of bread wheat.</title>
        <authorList>
            <consortium name="International Wheat Genome Sequencing Consortium,"/>
            <person name="Marcussen T."/>
            <person name="Sandve S.R."/>
            <person name="Heier L."/>
            <person name="Spannagl M."/>
            <person name="Pfeifer M."/>
            <person name="Jakobsen K.S."/>
            <person name="Wulff B.B."/>
            <person name="Steuernagel B."/>
            <person name="Mayer K.F."/>
            <person name="Olsen O.A."/>
        </authorList>
    </citation>
    <scope>NUCLEOTIDE SEQUENCE [LARGE SCALE GENOMIC DNA]</scope>
    <source>
        <strain evidence="2">cv. AL8/78</strain>
    </source>
</reference>
<proteinExistence type="predicted"/>
<dbReference type="Gramene" id="AET2Gv20807500.14">
    <property type="protein sequence ID" value="AET2Gv20807500.14"/>
    <property type="gene ID" value="AET2Gv20807500"/>
</dbReference>
<dbReference type="Proteomes" id="UP000015105">
    <property type="component" value="Chromosome 2D"/>
</dbReference>
<accession>A0A453CD96</accession>
<keyword evidence="2" id="KW-1185">Reference proteome</keyword>